<dbReference type="GO" id="GO:0046983">
    <property type="term" value="F:protein dimerization activity"/>
    <property type="evidence" value="ECO:0007669"/>
    <property type="project" value="InterPro"/>
</dbReference>
<keyword evidence="3" id="KW-0238">DNA-binding</keyword>
<keyword evidence="5" id="KW-0539">Nucleus</keyword>
<evidence type="ECO:0000259" key="6">
    <source>
        <dbReference type="PROSITE" id="PS50888"/>
    </source>
</evidence>
<feature type="domain" description="BHLH" evidence="6">
    <location>
        <begin position="62"/>
        <end position="112"/>
    </location>
</feature>
<evidence type="ECO:0000313" key="8">
    <source>
        <dbReference type="Proteomes" id="UP000236291"/>
    </source>
</evidence>
<proteinExistence type="predicted"/>
<reference evidence="7 8" key="2">
    <citation type="journal article" date="2017" name="Front. Plant Sci.">
        <title>Gene Classification and Mining of Molecular Markers Useful in Red Clover (Trifolium pratense) Breeding.</title>
        <authorList>
            <person name="Istvanek J."/>
            <person name="Dluhosova J."/>
            <person name="Dluhos P."/>
            <person name="Patkova L."/>
            <person name="Nedelnik J."/>
            <person name="Repkova J."/>
        </authorList>
    </citation>
    <scope>NUCLEOTIDE SEQUENCE [LARGE SCALE GENOMIC DNA]</scope>
    <source>
        <strain evidence="8">cv. Tatra</strain>
        <tissue evidence="7">Young leaves</tissue>
    </source>
</reference>
<dbReference type="STRING" id="57577.A0A2K3PFX0"/>
<dbReference type="InterPro" id="IPR036638">
    <property type="entry name" value="HLH_DNA-bd_sf"/>
</dbReference>
<reference evidence="7 8" key="1">
    <citation type="journal article" date="2014" name="Am. J. Bot.">
        <title>Genome assembly and annotation for red clover (Trifolium pratense; Fabaceae).</title>
        <authorList>
            <person name="Istvanek J."/>
            <person name="Jaros M."/>
            <person name="Krenek A."/>
            <person name="Repkova J."/>
        </authorList>
    </citation>
    <scope>NUCLEOTIDE SEQUENCE [LARGE SCALE GENOMIC DNA]</scope>
    <source>
        <strain evidence="8">cv. Tatra</strain>
        <tissue evidence="7">Young leaves</tissue>
    </source>
</reference>
<name>A0A2K3PFX0_TRIPR</name>
<dbReference type="PROSITE" id="PS50888">
    <property type="entry name" value="BHLH"/>
    <property type="match status" value="1"/>
</dbReference>
<dbReference type="SUPFAM" id="SSF47459">
    <property type="entry name" value="HLH, helix-loop-helix DNA-binding domain"/>
    <property type="match status" value="1"/>
</dbReference>
<dbReference type="InterPro" id="IPR011598">
    <property type="entry name" value="bHLH_dom"/>
</dbReference>
<comment type="caution">
    <text evidence="7">The sequence shown here is derived from an EMBL/GenBank/DDBJ whole genome shotgun (WGS) entry which is preliminary data.</text>
</comment>
<sequence>MSYIFYDKISSSGYDDLGLLNQSLHNFGTSNGVLESGKGKVVKCPITERVGKDDISEAKALAALKNHSEAEKRRRERINGHLATLRGLVTSTDQKMDKATLLAKVICQVKELKKNAMEASKGFLIPMEDDEVKVEPYDIELGHGCMSYKATICCDYQPEILSDLKKALDALQLQLVKVEMSTLENRMKNVFVFTCCKGDNSVNVETCKSIANVVHKALDSVLEKAYSSMEFSLRTSYPNKRRRMCFAETSTSSCNHGSCCSC</sequence>
<evidence type="ECO:0000256" key="2">
    <source>
        <dbReference type="ARBA" id="ARBA00023015"/>
    </source>
</evidence>
<dbReference type="Proteomes" id="UP000236291">
    <property type="component" value="Unassembled WGS sequence"/>
</dbReference>
<dbReference type="GO" id="GO:0005634">
    <property type="term" value="C:nucleus"/>
    <property type="evidence" value="ECO:0007669"/>
    <property type="project" value="UniProtKB-SubCell"/>
</dbReference>
<keyword evidence="2" id="KW-0805">Transcription regulation</keyword>
<dbReference type="InterPro" id="IPR045847">
    <property type="entry name" value="AIG1-like"/>
</dbReference>
<dbReference type="Pfam" id="PF00010">
    <property type="entry name" value="HLH"/>
    <property type="match status" value="1"/>
</dbReference>
<dbReference type="Gene3D" id="4.10.280.10">
    <property type="entry name" value="Helix-loop-helix DNA-binding domain"/>
    <property type="match status" value="1"/>
</dbReference>
<dbReference type="PANTHER" id="PTHR45844:SF9">
    <property type="entry name" value="OS09G0463900 PROTEIN"/>
    <property type="match status" value="1"/>
</dbReference>
<protein>
    <submittedName>
        <fullName evidence="7">Transcription factor bHLH30-like protein</fullName>
    </submittedName>
</protein>
<evidence type="ECO:0000256" key="3">
    <source>
        <dbReference type="ARBA" id="ARBA00023125"/>
    </source>
</evidence>
<evidence type="ECO:0000256" key="4">
    <source>
        <dbReference type="ARBA" id="ARBA00023163"/>
    </source>
</evidence>
<evidence type="ECO:0000256" key="1">
    <source>
        <dbReference type="ARBA" id="ARBA00004123"/>
    </source>
</evidence>
<evidence type="ECO:0000256" key="5">
    <source>
        <dbReference type="ARBA" id="ARBA00023242"/>
    </source>
</evidence>
<evidence type="ECO:0000313" key="7">
    <source>
        <dbReference type="EMBL" id="PNY14182.1"/>
    </source>
</evidence>
<gene>
    <name evidence="7" type="ORF">L195_g010856</name>
</gene>
<dbReference type="CDD" id="cd11455">
    <property type="entry name" value="bHLH_AtAIG1_like"/>
    <property type="match status" value="1"/>
</dbReference>
<dbReference type="OrthoDB" id="71302at2759"/>
<dbReference type="PANTHER" id="PTHR45844">
    <property type="entry name" value="TRANSCRIPTION FACTOR BHLH30"/>
    <property type="match status" value="1"/>
</dbReference>
<dbReference type="Gramene" id="Tp57577_TGAC_v2_mRNA24336">
    <property type="protein sequence ID" value="Tp57577_TGAC_v2_mRNA24336"/>
    <property type="gene ID" value="Tp57577_TGAC_v2_gene23528"/>
</dbReference>
<comment type="subcellular location">
    <subcellularLocation>
        <location evidence="1">Nucleus</location>
    </subcellularLocation>
</comment>
<dbReference type="SMART" id="SM00353">
    <property type="entry name" value="HLH"/>
    <property type="match status" value="1"/>
</dbReference>
<dbReference type="GO" id="GO:0003677">
    <property type="term" value="F:DNA binding"/>
    <property type="evidence" value="ECO:0007669"/>
    <property type="project" value="UniProtKB-KW"/>
</dbReference>
<dbReference type="AlphaFoldDB" id="A0A2K3PFX0"/>
<accession>A0A2K3PFX0</accession>
<dbReference type="GO" id="GO:0003700">
    <property type="term" value="F:DNA-binding transcription factor activity"/>
    <property type="evidence" value="ECO:0007669"/>
    <property type="project" value="InterPro"/>
</dbReference>
<keyword evidence="4" id="KW-0804">Transcription</keyword>
<organism evidence="7 8">
    <name type="scientific">Trifolium pratense</name>
    <name type="common">Red clover</name>
    <dbReference type="NCBI Taxonomy" id="57577"/>
    <lineage>
        <taxon>Eukaryota</taxon>
        <taxon>Viridiplantae</taxon>
        <taxon>Streptophyta</taxon>
        <taxon>Embryophyta</taxon>
        <taxon>Tracheophyta</taxon>
        <taxon>Spermatophyta</taxon>
        <taxon>Magnoliopsida</taxon>
        <taxon>eudicotyledons</taxon>
        <taxon>Gunneridae</taxon>
        <taxon>Pentapetalae</taxon>
        <taxon>rosids</taxon>
        <taxon>fabids</taxon>
        <taxon>Fabales</taxon>
        <taxon>Fabaceae</taxon>
        <taxon>Papilionoideae</taxon>
        <taxon>50 kb inversion clade</taxon>
        <taxon>NPAAA clade</taxon>
        <taxon>Hologalegina</taxon>
        <taxon>IRL clade</taxon>
        <taxon>Trifolieae</taxon>
        <taxon>Trifolium</taxon>
    </lineage>
</organism>
<dbReference type="EMBL" id="ASHM01006647">
    <property type="protein sequence ID" value="PNY14182.1"/>
    <property type="molecule type" value="Genomic_DNA"/>
</dbReference>